<proteinExistence type="predicted"/>
<protein>
    <submittedName>
        <fullName evidence="1">XRE family transcriptional regulator</fullName>
    </submittedName>
</protein>
<dbReference type="Proteomes" id="UP001597417">
    <property type="component" value="Unassembled WGS sequence"/>
</dbReference>
<organism evidence="1 2">
    <name type="scientific">Amycolatopsis pigmentata</name>
    <dbReference type="NCBI Taxonomy" id="450801"/>
    <lineage>
        <taxon>Bacteria</taxon>
        <taxon>Bacillati</taxon>
        <taxon>Actinomycetota</taxon>
        <taxon>Actinomycetes</taxon>
        <taxon>Pseudonocardiales</taxon>
        <taxon>Pseudonocardiaceae</taxon>
        <taxon>Amycolatopsis</taxon>
    </lineage>
</organism>
<gene>
    <name evidence="1" type="ORF">ACFSXZ_35110</name>
</gene>
<sequence>MWRKEIKHPKLYAITGARALDDAARKLAEGDVSVLTYGASGHWSDVALGKRVSPVAAANLRIWVTDGRTSTVRANALSILAKQADRESIDLVIRVLGDDEKVRLLCLTSVVSRMLQVDWETGQQIALDPASAPSPRRLAKAMASEAVNPRDVESRWCGARLLQELVPVLSR</sequence>
<keyword evidence="2" id="KW-1185">Reference proteome</keyword>
<comment type="caution">
    <text evidence="1">The sequence shown here is derived from an EMBL/GenBank/DDBJ whole genome shotgun (WGS) entry which is preliminary data.</text>
</comment>
<evidence type="ECO:0000313" key="2">
    <source>
        <dbReference type="Proteomes" id="UP001597417"/>
    </source>
</evidence>
<reference evidence="2" key="1">
    <citation type="journal article" date="2019" name="Int. J. Syst. Evol. Microbiol.">
        <title>The Global Catalogue of Microorganisms (GCM) 10K type strain sequencing project: providing services to taxonomists for standard genome sequencing and annotation.</title>
        <authorList>
            <consortium name="The Broad Institute Genomics Platform"/>
            <consortium name="The Broad Institute Genome Sequencing Center for Infectious Disease"/>
            <person name="Wu L."/>
            <person name="Ma J."/>
        </authorList>
    </citation>
    <scope>NUCLEOTIDE SEQUENCE [LARGE SCALE GENOMIC DNA]</scope>
    <source>
        <strain evidence="2">CGMCC 4.7645</strain>
    </source>
</reference>
<dbReference type="EMBL" id="JBHUKR010000022">
    <property type="protein sequence ID" value="MFD2421574.1"/>
    <property type="molecule type" value="Genomic_DNA"/>
</dbReference>
<accession>A0ABW5G5E5</accession>
<dbReference type="RefSeq" id="WP_378270235.1">
    <property type="nucleotide sequence ID" value="NZ_JBHUKR010000022.1"/>
</dbReference>
<name>A0ABW5G5E5_9PSEU</name>
<evidence type="ECO:0000313" key="1">
    <source>
        <dbReference type="EMBL" id="MFD2421574.1"/>
    </source>
</evidence>